<gene>
    <name evidence="2" type="ORF">DAT39_004245</name>
</gene>
<dbReference type="Proteomes" id="UP000727407">
    <property type="component" value="Unassembled WGS sequence"/>
</dbReference>
<evidence type="ECO:0000313" key="3">
    <source>
        <dbReference type="Proteomes" id="UP000727407"/>
    </source>
</evidence>
<dbReference type="EMBL" id="QNUK01000038">
    <property type="protein sequence ID" value="KAF5906032.1"/>
    <property type="molecule type" value="Genomic_DNA"/>
</dbReference>
<feature type="region of interest" description="Disordered" evidence="1">
    <location>
        <begin position="150"/>
        <end position="183"/>
    </location>
</feature>
<proteinExistence type="predicted"/>
<organism evidence="2 3">
    <name type="scientific">Clarias magur</name>
    <name type="common">Asian catfish</name>
    <name type="synonym">Macropteronotus magur</name>
    <dbReference type="NCBI Taxonomy" id="1594786"/>
    <lineage>
        <taxon>Eukaryota</taxon>
        <taxon>Metazoa</taxon>
        <taxon>Chordata</taxon>
        <taxon>Craniata</taxon>
        <taxon>Vertebrata</taxon>
        <taxon>Euteleostomi</taxon>
        <taxon>Actinopterygii</taxon>
        <taxon>Neopterygii</taxon>
        <taxon>Teleostei</taxon>
        <taxon>Ostariophysi</taxon>
        <taxon>Siluriformes</taxon>
        <taxon>Clariidae</taxon>
        <taxon>Clarias</taxon>
    </lineage>
</organism>
<evidence type="ECO:0000256" key="1">
    <source>
        <dbReference type="SAM" id="MobiDB-lite"/>
    </source>
</evidence>
<comment type="caution">
    <text evidence="2">The sequence shown here is derived from an EMBL/GenBank/DDBJ whole genome shotgun (WGS) entry which is preliminary data.</text>
</comment>
<accession>A0A8J4X6H8</accession>
<dbReference type="AlphaFoldDB" id="A0A8J4X6H8"/>
<protein>
    <submittedName>
        <fullName evidence="2">Transposon Ty3-I Gag-Pol poly</fullName>
    </submittedName>
</protein>
<keyword evidence="3" id="KW-1185">Reference proteome</keyword>
<evidence type="ECO:0000313" key="2">
    <source>
        <dbReference type="EMBL" id="KAF5906032.1"/>
    </source>
</evidence>
<sequence length="231" mass="25941">MELTSALREAYDHVKDSLATSQTTQKKHYDKKRREVSFKVGELVKLKAHPRSDASAGFSAKLAPVYKGPYRIAEVKSDLDYKLTRVADGAEGGVHHVCNLLPFFTWDREGEDQEGRPHKSGETKEPGNQVEDNREEEYGFDLIFGEAESRDQHLDSTSQKTLTNGPAAGPSMKSPLPHVGTQVTCPQPVFRQRYSYSLRPRREGDAKGTHPQHTYVRTHACPLYCERTAPS</sequence>
<name>A0A8J4X6H8_CLAMG</name>
<feature type="region of interest" description="Disordered" evidence="1">
    <location>
        <begin position="109"/>
        <end position="134"/>
    </location>
</feature>
<dbReference type="OrthoDB" id="775972at2759"/>
<reference evidence="2" key="1">
    <citation type="submission" date="2020-07" db="EMBL/GenBank/DDBJ databases">
        <title>Clarias magur genome sequencing, assembly and annotation.</title>
        <authorList>
            <person name="Kushwaha B."/>
            <person name="Kumar R."/>
            <person name="Das P."/>
            <person name="Joshi C.G."/>
            <person name="Kumar D."/>
            <person name="Nagpure N.S."/>
            <person name="Pandey M."/>
            <person name="Agarwal S."/>
            <person name="Srivastava S."/>
            <person name="Singh M."/>
            <person name="Sahoo L."/>
            <person name="Jayasankar P."/>
            <person name="Meher P.K."/>
            <person name="Koringa P.G."/>
            <person name="Iquebal M.A."/>
            <person name="Das S.P."/>
            <person name="Bit A."/>
            <person name="Patnaik S."/>
            <person name="Patel N."/>
            <person name="Shah T.M."/>
            <person name="Hinsu A."/>
            <person name="Jena J.K."/>
        </authorList>
    </citation>
    <scope>NUCLEOTIDE SEQUENCE</scope>
    <source>
        <strain evidence="2">CIFAMagur01</strain>
        <tissue evidence="2">Testis</tissue>
    </source>
</reference>
<feature type="compositionally biased region" description="Polar residues" evidence="1">
    <location>
        <begin position="155"/>
        <end position="164"/>
    </location>
</feature>
<feature type="compositionally biased region" description="Basic and acidic residues" evidence="1">
    <location>
        <begin position="113"/>
        <end position="125"/>
    </location>
</feature>